<sequence length="131" mass="13718">MPHSLAERLGGASILCDDFNSHHAAWKSASANASGRAMMDATLMAGCHILNEDSLIFVRPGAACSALGLFLVSDVFTHGAALRTPWSRTITPFTPAHSEPGPTVRGSGFVSANYVLSANRGLHNSPQCAVL</sequence>
<reference evidence="2" key="2">
    <citation type="submission" date="2021-09" db="EMBL/GenBank/DDBJ databases">
        <authorList>
            <person name="Jia N."/>
            <person name="Wang J."/>
            <person name="Shi W."/>
            <person name="Du L."/>
            <person name="Sun Y."/>
            <person name="Zhan W."/>
            <person name="Jiang J."/>
            <person name="Wang Q."/>
            <person name="Zhang B."/>
            <person name="Ji P."/>
            <person name="Sakyi L.B."/>
            <person name="Cui X."/>
            <person name="Yuan T."/>
            <person name="Jiang B."/>
            <person name="Yang W."/>
            <person name="Lam T.T.-Y."/>
            <person name="Chang Q."/>
            <person name="Ding S."/>
            <person name="Wang X."/>
            <person name="Zhu J."/>
            <person name="Ruan X."/>
            <person name="Zhao L."/>
            <person name="Wei J."/>
            <person name="Que T."/>
            <person name="Du C."/>
            <person name="Cheng J."/>
            <person name="Dai P."/>
            <person name="Han X."/>
            <person name="Huang E."/>
            <person name="Gao Y."/>
            <person name="Liu J."/>
            <person name="Shao H."/>
            <person name="Ye R."/>
            <person name="Li L."/>
            <person name="Wei W."/>
            <person name="Wang X."/>
            <person name="Wang C."/>
            <person name="Huo Q."/>
            <person name="Li W."/>
            <person name="Guo W."/>
            <person name="Chen H."/>
            <person name="Chen S."/>
            <person name="Zhou L."/>
            <person name="Zhou L."/>
            <person name="Ni X."/>
            <person name="Tian J."/>
            <person name="Zhou Y."/>
            <person name="Sheng Y."/>
            <person name="Liu T."/>
            <person name="Pan Y."/>
            <person name="Xia L."/>
            <person name="Li J."/>
            <person name="Zhao F."/>
            <person name="Cao W."/>
        </authorList>
    </citation>
    <scope>NUCLEOTIDE SEQUENCE</scope>
    <source>
        <strain evidence="2">Rmic-2018</strain>
        <tissue evidence="2">Larvae</tissue>
    </source>
</reference>
<dbReference type="Gene3D" id="3.60.10.10">
    <property type="entry name" value="Endonuclease/exonuclease/phosphatase"/>
    <property type="match status" value="1"/>
</dbReference>
<dbReference type="InterPro" id="IPR005135">
    <property type="entry name" value="Endo/exonuclease/phosphatase"/>
</dbReference>
<protein>
    <recommendedName>
        <fullName evidence="1">Endonuclease/exonuclease/phosphatase domain-containing protein</fullName>
    </recommendedName>
</protein>
<dbReference type="AlphaFoldDB" id="A0A9J6EQX6"/>
<proteinExistence type="predicted"/>
<dbReference type="Pfam" id="PF14529">
    <property type="entry name" value="Exo_endo_phos_2"/>
    <property type="match status" value="1"/>
</dbReference>
<dbReference type="GO" id="GO:0003824">
    <property type="term" value="F:catalytic activity"/>
    <property type="evidence" value="ECO:0007669"/>
    <property type="project" value="InterPro"/>
</dbReference>
<feature type="domain" description="Endonuclease/exonuclease/phosphatase" evidence="1">
    <location>
        <begin position="12"/>
        <end position="78"/>
    </location>
</feature>
<dbReference type="Proteomes" id="UP000821866">
    <property type="component" value="Chromosome 10"/>
</dbReference>
<accession>A0A9J6EQX6</accession>
<dbReference type="EMBL" id="JABSTU010000002">
    <property type="protein sequence ID" value="KAH8036923.1"/>
    <property type="molecule type" value="Genomic_DNA"/>
</dbReference>
<comment type="caution">
    <text evidence="2">The sequence shown here is derived from an EMBL/GenBank/DDBJ whole genome shotgun (WGS) entry which is preliminary data.</text>
</comment>
<evidence type="ECO:0000313" key="2">
    <source>
        <dbReference type="EMBL" id="KAH8036923.1"/>
    </source>
</evidence>
<reference evidence="2" key="1">
    <citation type="journal article" date="2020" name="Cell">
        <title>Large-Scale Comparative Analyses of Tick Genomes Elucidate Their Genetic Diversity and Vector Capacities.</title>
        <authorList>
            <consortium name="Tick Genome and Microbiome Consortium (TIGMIC)"/>
            <person name="Jia N."/>
            <person name="Wang J."/>
            <person name="Shi W."/>
            <person name="Du L."/>
            <person name="Sun Y."/>
            <person name="Zhan W."/>
            <person name="Jiang J.F."/>
            <person name="Wang Q."/>
            <person name="Zhang B."/>
            <person name="Ji P."/>
            <person name="Bell-Sakyi L."/>
            <person name="Cui X.M."/>
            <person name="Yuan T.T."/>
            <person name="Jiang B.G."/>
            <person name="Yang W.F."/>
            <person name="Lam T.T."/>
            <person name="Chang Q.C."/>
            <person name="Ding S.J."/>
            <person name="Wang X.J."/>
            <person name="Zhu J.G."/>
            <person name="Ruan X.D."/>
            <person name="Zhao L."/>
            <person name="Wei J.T."/>
            <person name="Ye R.Z."/>
            <person name="Que T.C."/>
            <person name="Du C.H."/>
            <person name="Zhou Y.H."/>
            <person name="Cheng J.X."/>
            <person name="Dai P.F."/>
            <person name="Guo W.B."/>
            <person name="Han X.H."/>
            <person name="Huang E.J."/>
            <person name="Li L.F."/>
            <person name="Wei W."/>
            <person name="Gao Y.C."/>
            <person name="Liu J.Z."/>
            <person name="Shao H.Z."/>
            <person name="Wang X."/>
            <person name="Wang C.C."/>
            <person name="Yang T.C."/>
            <person name="Huo Q.B."/>
            <person name="Li W."/>
            <person name="Chen H.Y."/>
            <person name="Chen S.E."/>
            <person name="Zhou L.G."/>
            <person name="Ni X.B."/>
            <person name="Tian J.H."/>
            <person name="Sheng Y."/>
            <person name="Liu T."/>
            <person name="Pan Y.S."/>
            <person name="Xia L.Y."/>
            <person name="Li J."/>
            <person name="Zhao F."/>
            <person name="Cao W.C."/>
        </authorList>
    </citation>
    <scope>NUCLEOTIDE SEQUENCE</scope>
    <source>
        <strain evidence="2">Rmic-2018</strain>
    </source>
</reference>
<dbReference type="SUPFAM" id="SSF56219">
    <property type="entry name" value="DNase I-like"/>
    <property type="match status" value="1"/>
</dbReference>
<evidence type="ECO:0000259" key="1">
    <source>
        <dbReference type="Pfam" id="PF14529"/>
    </source>
</evidence>
<name>A0A9J6EQX6_RHIMP</name>
<dbReference type="InterPro" id="IPR036691">
    <property type="entry name" value="Endo/exonu/phosph_ase_sf"/>
</dbReference>
<organism evidence="2 3">
    <name type="scientific">Rhipicephalus microplus</name>
    <name type="common">Cattle tick</name>
    <name type="synonym">Boophilus microplus</name>
    <dbReference type="NCBI Taxonomy" id="6941"/>
    <lineage>
        <taxon>Eukaryota</taxon>
        <taxon>Metazoa</taxon>
        <taxon>Ecdysozoa</taxon>
        <taxon>Arthropoda</taxon>
        <taxon>Chelicerata</taxon>
        <taxon>Arachnida</taxon>
        <taxon>Acari</taxon>
        <taxon>Parasitiformes</taxon>
        <taxon>Ixodida</taxon>
        <taxon>Ixodoidea</taxon>
        <taxon>Ixodidae</taxon>
        <taxon>Rhipicephalinae</taxon>
        <taxon>Rhipicephalus</taxon>
        <taxon>Boophilus</taxon>
    </lineage>
</organism>
<gene>
    <name evidence="2" type="ORF">HPB51_007301</name>
</gene>
<evidence type="ECO:0000313" key="3">
    <source>
        <dbReference type="Proteomes" id="UP000821866"/>
    </source>
</evidence>
<keyword evidence="3" id="KW-1185">Reference proteome</keyword>